<evidence type="ECO:0000313" key="2">
    <source>
        <dbReference type="Proteomes" id="UP000542776"/>
    </source>
</evidence>
<evidence type="ECO:0000313" key="1">
    <source>
        <dbReference type="EMBL" id="MBB3996202.1"/>
    </source>
</evidence>
<sequence length="108" mass="12310">MIFERRRENRSTTRLRPGKLITETGRFLCDCAVIERSPTGARVRAFAPVDDTLPEELFLFDEVEAFKWRARIIWAKGAELGLELASSSLPVDDAERHRIAGRFYAVGN</sequence>
<comment type="caution">
    <text evidence="1">The sequence shown here is derived from an EMBL/GenBank/DDBJ whole genome shotgun (WGS) entry which is preliminary data.</text>
</comment>
<dbReference type="Proteomes" id="UP000542776">
    <property type="component" value="Unassembled WGS sequence"/>
</dbReference>
<reference evidence="1 2" key="1">
    <citation type="submission" date="2020-08" db="EMBL/GenBank/DDBJ databases">
        <title>Genomic Encyclopedia of Type Strains, Phase IV (KMG-IV): sequencing the most valuable type-strain genomes for metagenomic binning, comparative biology and taxonomic classification.</title>
        <authorList>
            <person name="Goeker M."/>
        </authorList>
    </citation>
    <scope>NUCLEOTIDE SEQUENCE [LARGE SCALE GENOMIC DNA]</scope>
    <source>
        <strain evidence="1 2">DSM 102238</strain>
    </source>
</reference>
<gene>
    <name evidence="1" type="ORF">GGR04_000023</name>
</gene>
<keyword evidence="2" id="KW-1185">Reference proteome</keyword>
<dbReference type="EMBL" id="JACIEK010000001">
    <property type="protein sequence ID" value="MBB3996202.1"/>
    <property type="molecule type" value="Genomic_DNA"/>
</dbReference>
<dbReference type="RefSeq" id="WP_183196640.1">
    <property type="nucleotide sequence ID" value="NZ_JACIEK010000001.1"/>
</dbReference>
<protein>
    <recommendedName>
        <fullName evidence="3">PilZ domain-containing protein</fullName>
    </recommendedName>
</protein>
<accession>A0A7W6E7K4</accession>
<dbReference type="AlphaFoldDB" id="A0A7W6E7K4"/>
<organism evidence="1 2">
    <name type="scientific">Aureimonas pseudogalii</name>
    <dbReference type="NCBI Taxonomy" id="1744844"/>
    <lineage>
        <taxon>Bacteria</taxon>
        <taxon>Pseudomonadati</taxon>
        <taxon>Pseudomonadota</taxon>
        <taxon>Alphaproteobacteria</taxon>
        <taxon>Hyphomicrobiales</taxon>
        <taxon>Aurantimonadaceae</taxon>
        <taxon>Aureimonas</taxon>
    </lineage>
</organism>
<name>A0A7W6E7K4_9HYPH</name>
<evidence type="ECO:0008006" key="3">
    <source>
        <dbReference type="Google" id="ProtNLM"/>
    </source>
</evidence>
<proteinExistence type="predicted"/>